<feature type="chain" id="PRO_5043494463" evidence="1">
    <location>
        <begin position="20"/>
        <end position="122"/>
    </location>
</feature>
<keyword evidence="3" id="KW-1185">Reference proteome</keyword>
<dbReference type="AlphaFoldDB" id="A0AAV1JHJ8"/>
<feature type="signal peptide" evidence="1">
    <location>
        <begin position="1"/>
        <end position="19"/>
    </location>
</feature>
<keyword evidence="1" id="KW-0732">Signal</keyword>
<evidence type="ECO:0000313" key="3">
    <source>
        <dbReference type="Proteomes" id="UP001497472"/>
    </source>
</evidence>
<evidence type="ECO:0000256" key="1">
    <source>
        <dbReference type="SAM" id="SignalP"/>
    </source>
</evidence>
<reference evidence="2 3" key="1">
    <citation type="submission" date="2023-11" db="EMBL/GenBank/DDBJ databases">
        <authorList>
            <person name="Okamura Y."/>
        </authorList>
    </citation>
    <scope>NUCLEOTIDE SEQUENCE [LARGE SCALE GENOMIC DNA]</scope>
</reference>
<sequence>MKAFFVIVVVQAIALSANAQCLRSCAPNLLAAPLAAPCAAPLAAPLAAPCVTPTLAPAPCLASTMSALTAVGPNAVASSLADTLSLLTVSSLLAEKLPLGYPLVGPSVGCGCGNPLGYSYVL</sequence>
<proteinExistence type="predicted"/>
<evidence type="ECO:0000313" key="2">
    <source>
        <dbReference type="EMBL" id="CAK1548806.1"/>
    </source>
</evidence>
<accession>A0AAV1JHJ8</accession>
<protein>
    <submittedName>
        <fullName evidence="2">Uncharacterized protein</fullName>
    </submittedName>
</protein>
<dbReference type="EMBL" id="CAVLEF010000011">
    <property type="protein sequence ID" value="CAK1548806.1"/>
    <property type="molecule type" value="Genomic_DNA"/>
</dbReference>
<organism evidence="2 3">
    <name type="scientific">Leptosia nina</name>
    <dbReference type="NCBI Taxonomy" id="320188"/>
    <lineage>
        <taxon>Eukaryota</taxon>
        <taxon>Metazoa</taxon>
        <taxon>Ecdysozoa</taxon>
        <taxon>Arthropoda</taxon>
        <taxon>Hexapoda</taxon>
        <taxon>Insecta</taxon>
        <taxon>Pterygota</taxon>
        <taxon>Neoptera</taxon>
        <taxon>Endopterygota</taxon>
        <taxon>Lepidoptera</taxon>
        <taxon>Glossata</taxon>
        <taxon>Ditrysia</taxon>
        <taxon>Papilionoidea</taxon>
        <taxon>Pieridae</taxon>
        <taxon>Pierinae</taxon>
        <taxon>Leptosia</taxon>
    </lineage>
</organism>
<name>A0AAV1JHJ8_9NEOP</name>
<comment type="caution">
    <text evidence="2">The sequence shown here is derived from an EMBL/GenBank/DDBJ whole genome shotgun (WGS) entry which is preliminary data.</text>
</comment>
<dbReference type="Proteomes" id="UP001497472">
    <property type="component" value="Unassembled WGS sequence"/>
</dbReference>
<gene>
    <name evidence="2" type="ORF">LNINA_LOCUS8158</name>
</gene>